<dbReference type="AlphaFoldDB" id="A0A831ESH5"/>
<sequence>MVFCQQASYRLYMTSYSNIIVDEINKTGRYVLLFFVFCHQ</sequence>
<name>A0A831ESH5_ERWAM</name>
<evidence type="ECO:0000313" key="2">
    <source>
        <dbReference type="Proteomes" id="UP000013111"/>
    </source>
</evidence>
<proteinExistence type="predicted"/>
<reference evidence="1 2" key="2">
    <citation type="submission" date="2013-04" db="EMBL/GenBank/DDBJ databases">
        <title>Comparative genomics of 12 strains of Erwinia amylovora identifies a pan-genome with a large conserved core and provides insights into host specificity.</title>
        <authorList>
            <person name="Mann R.A."/>
            <person name="Smits T.H.M."/>
            <person name="Buehlmann A."/>
            <person name="Blom J."/>
            <person name="Goesmann A."/>
            <person name="Frey J.E."/>
            <person name="Plummer K.M."/>
            <person name="Beer S.V."/>
            <person name="Luck J."/>
            <person name="Duffy B."/>
            <person name="Rodoni B."/>
        </authorList>
    </citation>
    <scope>NUCLEOTIDE SEQUENCE [LARGE SCALE GENOMIC DNA]</scope>
    <source>
        <strain evidence="2">CFBP 1232</strain>
    </source>
</reference>
<gene>
    <name evidence="1" type="ORF">BN437_3361</name>
</gene>
<protein>
    <submittedName>
        <fullName evidence="1">Uncharacterized protein</fullName>
    </submittedName>
</protein>
<evidence type="ECO:0000313" key="1">
    <source>
        <dbReference type="EMBL" id="CCO95262.1"/>
    </source>
</evidence>
<organism evidence="1 2">
    <name type="scientific">Erwinia amylovora NBRC 12687 = CFBP 1232</name>
    <dbReference type="NCBI Taxonomy" id="1219359"/>
    <lineage>
        <taxon>Bacteria</taxon>
        <taxon>Pseudomonadati</taxon>
        <taxon>Pseudomonadota</taxon>
        <taxon>Gammaproteobacteria</taxon>
        <taxon>Enterobacterales</taxon>
        <taxon>Erwiniaceae</taxon>
        <taxon>Erwinia</taxon>
    </lineage>
</organism>
<reference evidence="1 2" key="1">
    <citation type="submission" date="2012-11" db="EMBL/GenBank/DDBJ databases">
        <authorList>
            <person name="Linke B."/>
        </authorList>
    </citation>
    <scope>NUCLEOTIDE SEQUENCE [LARGE SCALE GENOMIC DNA]</scope>
    <source>
        <strain evidence="2">CFBP 1232</strain>
    </source>
</reference>
<dbReference type="EMBL" id="CAPB01000039">
    <property type="protein sequence ID" value="CCO95262.1"/>
    <property type="molecule type" value="Genomic_DNA"/>
</dbReference>
<accession>A0A831ESH5</accession>
<comment type="caution">
    <text evidence="1">The sequence shown here is derived from an EMBL/GenBank/DDBJ whole genome shotgun (WGS) entry which is preliminary data.</text>
</comment>
<dbReference type="Proteomes" id="UP000013111">
    <property type="component" value="Unassembled WGS sequence"/>
</dbReference>